<dbReference type="InterPro" id="IPR044643">
    <property type="entry name" value="TrpF_fam"/>
</dbReference>
<evidence type="ECO:0000259" key="10">
    <source>
        <dbReference type="Pfam" id="PF00697"/>
    </source>
</evidence>
<evidence type="ECO:0000256" key="3">
    <source>
        <dbReference type="ARBA" id="ARBA00012572"/>
    </source>
</evidence>
<evidence type="ECO:0000256" key="1">
    <source>
        <dbReference type="ARBA" id="ARBA00001164"/>
    </source>
</evidence>
<evidence type="ECO:0000256" key="6">
    <source>
        <dbReference type="ARBA" id="ARBA00022822"/>
    </source>
</evidence>
<keyword evidence="5 9" id="KW-0028">Amino-acid biosynthesis</keyword>
<accession>A0A1I7KTN3</accession>
<dbReference type="OrthoDB" id="9786954at2"/>
<dbReference type="Gene3D" id="3.20.20.70">
    <property type="entry name" value="Aldolase class I"/>
    <property type="match status" value="1"/>
</dbReference>
<protein>
    <recommendedName>
        <fullName evidence="4 9">N-(5'-phosphoribosyl)anthranilate isomerase</fullName>
        <shortName evidence="9">PRAI</shortName>
        <ecNumber evidence="3 9">5.3.1.24</ecNumber>
    </recommendedName>
</protein>
<dbReference type="CDD" id="cd00405">
    <property type="entry name" value="PRAI"/>
    <property type="match status" value="1"/>
</dbReference>
<keyword evidence="12" id="KW-1185">Reference proteome</keyword>
<dbReference type="UniPathway" id="UPA00035">
    <property type="reaction ID" value="UER00042"/>
</dbReference>
<proteinExistence type="inferred from homology"/>
<reference evidence="12" key="1">
    <citation type="submission" date="2016-10" db="EMBL/GenBank/DDBJ databases">
        <authorList>
            <person name="Varghese N."/>
        </authorList>
    </citation>
    <scope>NUCLEOTIDE SEQUENCE [LARGE SCALE GENOMIC DNA]</scope>
    <source>
        <strain evidence="12">DSM 17980</strain>
    </source>
</reference>
<organism evidence="11 12">
    <name type="scientific">Alicyclobacillus macrosporangiidus</name>
    <dbReference type="NCBI Taxonomy" id="392015"/>
    <lineage>
        <taxon>Bacteria</taxon>
        <taxon>Bacillati</taxon>
        <taxon>Bacillota</taxon>
        <taxon>Bacilli</taxon>
        <taxon>Bacillales</taxon>
        <taxon>Alicyclobacillaceae</taxon>
        <taxon>Alicyclobacillus</taxon>
    </lineage>
</organism>
<evidence type="ECO:0000313" key="12">
    <source>
        <dbReference type="Proteomes" id="UP000183508"/>
    </source>
</evidence>
<dbReference type="Pfam" id="PF00697">
    <property type="entry name" value="PRAI"/>
    <property type="match status" value="1"/>
</dbReference>
<dbReference type="GO" id="GO:0004640">
    <property type="term" value="F:phosphoribosylanthranilate isomerase activity"/>
    <property type="evidence" value="ECO:0007669"/>
    <property type="project" value="UniProtKB-UniRule"/>
</dbReference>
<dbReference type="InterPro" id="IPR013785">
    <property type="entry name" value="Aldolase_TIM"/>
</dbReference>
<dbReference type="EC" id="5.3.1.24" evidence="3 9"/>
<evidence type="ECO:0000256" key="4">
    <source>
        <dbReference type="ARBA" id="ARBA00022272"/>
    </source>
</evidence>
<gene>
    <name evidence="9" type="primary">trpF</name>
    <name evidence="11" type="ORF">SAMN05421543_11912</name>
</gene>
<dbReference type="InterPro" id="IPR001240">
    <property type="entry name" value="PRAI_dom"/>
</dbReference>
<dbReference type="RefSeq" id="WP_074954893.1">
    <property type="nucleotide sequence ID" value="NZ_FPBV01000019.1"/>
</dbReference>
<dbReference type="PANTHER" id="PTHR42894">
    <property type="entry name" value="N-(5'-PHOSPHORIBOSYL)ANTHRANILATE ISOMERASE"/>
    <property type="match status" value="1"/>
</dbReference>
<dbReference type="InterPro" id="IPR011060">
    <property type="entry name" value="RibuloseP-bd_barrel"/>
</dbReference>
<comment type="catalytic activity">
    <reaction evidence="1 9">
        <text>N-(5-phospho-beta-D-ribosyl)anthranilate = 1-(2-carboxyphenylamino)-1-deoxy-D-ribulose 5-phosphate</text>
        <dbReference type="Rhea" id="RHEA:21540"/>
        <dbReference type="ChEBI" id="CHEBI:18277"/>
        <dbReference type="ChEBI" id="CHEBI:58613"/>
        <dbReference type="EC" id="5.3.1.24"/>
    </reaction>
</comment>
<evidence type="ECO:0000256" key="2">
    <source>
        <dbReference type="ARBA" id="ARBA00004664"/>
    </source>
</evidence>
<evidence type="ECO:0000256" key="9">
    <source>
        <dbReference type="HAMAP-Rule" id="MF_00135"/>
    </source>
</evidence>
<dbReference type="STRING" id="392015.SAMN05421543_11912"/>
<dbReference type="HAMAP" id="MF_00135">
    <property type="entry name" value="PRAI"/>
    <property type="match status" value="1"/>
</dbReference>
<evidence type="ECO:0000256" key="8">
    <source>
        <dbReference type="ARBA" id="ARBA00023235"/>
    </source>
</evidence>
<dbReference type="PANTHER" id="PTHR42894:SF1">
    <property type="entry name" value="N-(5'-PHOSPHORIBOSYL)ANTHRANILATE ISOMERASE"/>
    <property type="match status" value="1"/>
</dbReference>
<comment type="pathway">
    <text evidence="2 9">Amino-acid biosynthesis; L-tryptophan biosynthesis; L-tryptophan from chorismate: step 3/5.</text>
</comment>
<keyword evidence="6 9" id="KW-0822">Tryptophan biosynthesis</keyword>
<sequence length="256" mass="26938">MTVRIKICGLRPGDDLSFADSPWVSHVGFVFVPASRRYVAPESVRNMVAQLEGRAEAVGVFAGAGAEAVRAALARSGIRVAQLHGDEGPEVCDALREAGVQVWKSLSVAPSGEDAQALAARIETFAPHVDALLLDAAPPKSAPASVSGGHGRPFDWRVLPTAIGMVRTRTVLPPLWVAGGIHSGNVGDLLSVFEPDGIDVSSGVETGGRKDPRRIQALCNELAVRASCGAARSAQEAEQFVRQHEPRTVTSEEAIP</sequence>
<comment type="similarity">
    <text evidence="9">Belongs to the TrpF family.</text>
</comment>
<feature type="domain" description="N-(5'phosphoribosyl) anthranilate isomerase (PRAI)" evidence="10">
    <location>
        <begin position="6"/>
        <end position="219"/>
    </location>
</feature>
<name>A0A1I7KTN3_9BACL</name>
<evidence type="ECO:0000256" key="5">
    <source>
        <dbReference type="ARBA" id="ARBA00022605"/>
    </source>
</evidence>
<evidence type="ECO:0000313" key="11">
    <source>
        <dbReference type="EMBL" id="SFV00800.1"/>
    </source>
</evidence>
<evidence type="ECO:0000256" key="7">
    <source>
        <dbReference type="ARBA" id="ARBA00023141"/>
    </source>
</evidence>
<keyword evidence="7 9" id="KW-0057">Aromatic amino acid biosynthesis</keyword>
<dbReference type="EMBL" id="FPBV01000019">
    <property type="protein sequence ID" value="SFV00800.1"/>
    <property type="molecule type" value="Genomic_DNA"/>
</dbReference>
<dbReference type="GO" id="GO:0000162">
    <property type="term" value="P:L-tryptophan biosynthetic process"/>
    <property type="evidence" value="ECO:0007669"/>
    <property type="project" value="UniProtKB-UniRule"/>
</dbReference>
<dbReference type="Proteomes" id="UP000183508">
    <property type="component" value="Unassembled WGS sequence"/>
</dbReference>
<keyword evidence="8 9" id="KW-0413">Isomerase</keyword>
<dbReference type="SUPFAM" id="SSF51366">
    <property type="entry name" value="Ribulose-phoshate binding barrel"/>
    <property type="match status" value="1"/>
</dbReference>
<dbReference type="AlphaFoldDB" id="A0A1I7KTN3"/>